<evidence type="ECO:0000313" key="1">
    <source>
        <dbReference type="EMBL" id="KAJ9675980.1"/>
    </source>
</evidence>
<reference evidence="1 2" key="1">
    <citation type="journal article" date="2023" name="BMC Biotechnol.">
        <title>Vitis rotundifolia cv Carlos genome sequencing.</title>
        <authorList>
            <person name="Huff M."/>
            <person name="Hulse-Kemp A."/>
            <person name="Scheffler B."/>
            <person name="Youngblood R."/>
            <person name="Simpson S."/>
            <person name="Babiker E."/>
            <person name="Staton M."/>
        </authorList>
    </citation>
    <scope>NUCLEOTIDE SEQUENCE [LARGE SCALE GENOMIC DNA]</scope>
    <source>
        <tissue evidence="1">Leaf</tissue>
    </source>
</reference>
<proteinExistence type="predicted"/>
<organism evidence="1 2">
    <name type="scientific">Vitis rotundifolia</name>
    <name type="common">Muscadine grape</name>
    <dbReference type="NCBI Taxonomy" id="103349"/>
    <lineage>
        <taxon>Eukaryota</taxon>
        <taxon>Viridiplantae</taxon>
        <taxon>Streptophyta</taxon>
        <taxon>Embryophyta</taxon>
        <taxon>Tracheophyta</taxon>
        <taxon>Spermatophyta</taxon>
        <taxon>Magnoliopsida</taxon>
        <taxon>eudicotyledons</taxon>
        <taxon>Gunneridae</taxon>
        <taxon>Pentapetalae</taxon>
        <taxon>rosids</taxon>
        <taxon>Vitales</taxon>
        <taxon>Vitaceae</taxon>
        <taxon>Viteae</taxon>
        <taxon>Vitis</taxon>
    </lineage>
</organism>
<accession>A0AA38YSV4</accession>
<dbReference type="AlphaFoldDB" id="A0AA38YSV4"/>
<dbReference type="EMBL" id="JARBHA010000018">
    <property type="protein sequence ID" value="KAJ9675980.1"/>
    <property type="molecule type" value="Genomic_DNA"/>
</dbReference>
<dbReference type="Proteomes" id="UP001168098">
    <property type="component" value="Unassembled WGS sequence"/>
</dbReference>
<keyword evidence="2" id="KW-1185">Reference proteome</keyword>
<gene>
    <name evidence="1" type="ORF">PVL29_024790</name>
</gene>
<evidence type="ECO:0000313" key="2">
    <source>
        <dbReference type="Proteomes" id="UP001168098"/>
    </source>
</evidence>
<sequence length="48" mass="5292">MARPQQRYQGAARLMCGPRARTNFPYSPNSSRSSSSKLLSATLTVFSI</sequence>
<comment type="caution">
    <text evidence="1">The sequence shown here is derived from an EMBL/GenBank/DDBJ whole genome shotgun (WGS) entry which is preliminary data.</text>
</comment>
<protein>
    <submittedName>
        <fullName evidence="1">Uncharacterized protein</fullName>
    </submittedName>
</protein>
<name>A0AA38YSV4_VITRO</name>